<organism evidence="2 3">
    <name type="scientific">Photorhabdus asymbiotica subsp. asymbiotica (strain ATCC 43949 / 3105-77)</name>
    <name type="common">Xenorhabdus luminescens (strain 2)</name>
    <dbReference type="NCBI Taxonomy" id="553480"/>
    <lineage>
        <taxon>Bacteria</taxon>
        <taxon>Pseudomonadati</taxon>
        <taxon>Pseudomonadota</taxon>
        <taxon>Gammaproteobacteria</taxon>
        <taxon>Enterobacterales</taxon>
        <taxon>Morganellaceae</taxon>
        <taxon>Photorhabdus</taxon>
    </lineage>
</organism>
<gene>
    <name evidence="2" type="ordered locus">PAU_03419</name>
</gene>
<evidence type="ECO:0000259" key="1">
    <source>
        <dbReference type="Pfam" id="PF04917"/>
    </source>
</evidence>
<dbReference type="Pfam" id="PF04917">
    <property type="entry name" value="Shufflon_N"/>
    <property type="match status" value="1"/>
</dbReference>
<dbReference type="Proteomes" id="UP000002747">
    <property type="component" value="Chromosome"/>
</dbReference>
<dbReference type="STRING" id="291112.PAU_03419"/>
<evidence type="ECO:0000313" key="2">
    <source>
        <dbReference type="EMBL" id="CAQ85507.1"/>
    </source>
</evidence>
<feature type="domain" description="Bacterial shufflon protein N-terminal" evidence="1">
    <location>
        <begin position="11"/>
        <end position="49"/>
    </location>
</feature>
<dbReference type="AlphaFoldDB" id="C7BJI2"/>
<reference evidence="2 3" key="1">
    <citation type="journal article" date="2009" name="BMC Genomics">
        <title>Comparative genomics of the emerging human pathogen Photorhabdus asymbiotica with the insect pathogen Photorhabdus luminescens.</title>
        <authorList>
            <person name="Wilkinson P."/>
            <person name="Waterfield N.R."/>
            <person name="Crossman L."/>
            <person name="Corton C."/>
            <person name="Sanchez-Contreras M."/>
            <person name="Vlisidou I."/>
            <person name="Barron A."/>
            <person name="Bignell A."/>
            <person name="Clark L."/>
            <person name="Ormond D."/>
            <person name="Mayho M."/>
            <person name="Bason N."/>
            <person name="Smith F."/>
            <person name="Simmonds M."/>
            <person name="Churcher C."/>
            <person name="Harris D."/>
            <person name="Thompson N.R."/>
            <person name="Quail M."/>
            <person name="Parkhill J."/>
            <person name="ffrench-Constant R.H."/>
        </authorList>
    </citation>
    <scope>NUCLEOTIDE SEQUENCE [LARGE SCALE GENOMIC DNA]</scope>
    <source>
        <strain evidence="3">ATCC 43949 / 3105-77</strain>
    </source>
</reference>
<dbReference type="EMBL" id="FM162591">
    <property type="protein sequence ID" value="CAQ85507.1"/>
    <property type="molecule type" value="Genomic_DNA"/>
</dbReference>
<protein>
    <recommendedName>
        <fullName evidence="1">Bacterial shufflon protein N-terminal domain-containing protein</fullName>
    </recommendedName>
</protein>
<accession>C7BJI2</accession>
<proteinExistence type="predicted"/>
<evidence type="ECO:0000313" key="3">
    <source>
        <dbReference type="Proteomes" id="UP000002747"/>
    </source>
</evidence>
<sequence>MRYRITGQFSQNVISEVDIKSNSSWIMTQNNKGWMDITHGRSFYMSDKD</sequence>
<name>C7BJI2_PHOAA</name>
<dbReference type="KEGG" id="pay:PAU_03419"/>
<dbReference type="InterPro" id="IPR007001">
    <property type="entry name" value="Shufflon_N"/>
</dbReference>